<dbReference type="AlphaFoldDB" id="A0A6J5USL5"/>
<dbReference type="EMBL" id="CAEKDK010000005">
    <property type="protein sequence ID" value="CAB4279111.1"/>
    <property type="molecule type" value="Genomic_DNA"/>
</dbReference>
<name>A0A6J5USL5_PRUAR</name>
<accession>A0A6J5USL5</accession>
<evidence type="ECO:0000256" key="2">
    <source>
        <dbReference type="SAM" id="SignalP"/>
    </source>
</evidence>
<evidence type="ECO:0000313" key="4">
    <source>
        <dbReference type="Proteomes" id="UP000507222"/>
    </source>
</evidence>
<proteinExistence type="predicted"/>
<feature type="compositionally biased region" description="Polar residues" evidence="1">
    <location>
        <begin position="42"/>
        <end position="58"/>
    </location>
</feature>
<protein>
    <submittedName>
        <fullName evidence="3">Uncharacterized protein</fullName>
    </submittedName>
</protein>
<feature type="region of interest" description="Disordered" evidence="1">
    <location>
        <begin position="37"/>
        <end position="59"/>
    </location>
</feature>
<keyword evidence="2" id="KW-0732">Signal</keyword>
<evidence type="ECO:0000256" key="1">
    <source>
        <dbReference type="SAM" id="MobiDB-lite"/>
    </source>
</evidence>
<evidence type="ECO:0000313" key="3">
    <source>
        <dbReference type="EMBL" id="CAB4279111.1"/>
    </source>
</evidence>
<gene>
    <name evidence="3" type="ORF">CURHAP_LOCUS31220</name>
</gene>
<reference evidence="3 4" key="1">
    <citation type="submission" date="2020-05" db="EMBL/GenBank/DDBJ databases">
        <authorList>
            <person name="Campoy J."/>
            <person name="Schneeberger K."/>
            <person name="Spophaly S."/>
        </authorList>
    </citation>
    <scope>NUCLEOTIDE SEQUENCE [LARGE SCALE GENOMIC DNA]</scope>
    <source>
        <strain evidence="3">PruArmRojPasFocal</strain>
    </source>
</reference>
<organism evidence="3 4">
    <name type="scientific">Prunus armeniaca</name>
    <name type="common">Apricot</name>
    <name type="synonym">Armeniaca vulgaris</name>
    <dbReference type="NCBI Taxonomy" id="36596"/>
    <lineage>
        <taxon>Eukaryota</taxon>
        <taxon>Viridiplantae</taxon>
        <taxon>Streptophyta</taxon>
        <taxon>Embryophyta</taxon>
        <taxon>Tracheophyta</taxon>
        <taxon>Spermatophyta</taxon>
        <taxon>Magnoliopsida</taxon>
        <taxon>eudicotyledons</taxon>
        <taxon>Gunneridae</taxon>
        <taxon>Pentapetalae</taxon>
        <taxon>rosids</taxon>
        <taxon>fabids</taxon>
        <taxon>Rosales</taxon>
        <taxon>Rosaceae</taxon>
        <taxon>Amygdaloideae</taxon>
        <taxon>Amygdaleae</taxon>
        <taxon>Prunus</taxon>
    </lineage>
</organism>
<sequence length="81" mass="8462">MLVSFDIVPLTLISECLGVSSPSDYVDLEFHPILPSSAPGPTLTTSASDQGPLTQGTSLVRLFPPAVVTSPRPTMPSTNHA</sequence>
<dbReference type="Proteomes" id="UP000507222">
    <property type="component" value="Unassembled WGS sequence"/>
</dbReference>
<feature type="chain" id="PRO_5026812244" evidence="2">
    <location>
        <begin position="19"/>
        <end position="81"/>
    </location>
</feature>
<feature type="signal peptide" evidence="2">
    <location>
        <begin position="1"/>
        <end position="18"/>
    </location>
</feature>